<reference evidence="2 3" key="1">
    <citation type="submission" date="2020-01" db="EMBL/GenBank/DDBJ databases">
        <title>Identification and distribution of gene clusters putatively required for synthesis of sphingolipid metabolism inhibitors in phylogenetically diverse species of the filamentous fungus Fusarium.</title>
        <authorList>
            <person name="Kim H.-S."/>
            <person name="Busman M."/>
            <person name="Brown D.W."/>
            <person name="Divon H."/>
            <person name="Uhlig S."/>
            <person name="Proctor R.H."/>
        </authorList>
    </citation>
    <scope>NUCLEOTIDE SEQUENCE [LARGE SCALE GENOMIC DNA]</scope>
    <source>
        <strain evidence="2 3">NRRL 20459</strain>
    </source>
</reference>
<sequence>MSSTVSAPATATTACTNLYDSPNQDTTCAMPYSEKNLDYMKSCCGDAQVVSYYNDCGLYCVALDQTIGDLRDCLFDKGAGWADVFCSVQNKKGDAENSSKLIAAASKTEDADVPATAEASVVANGDDDDKDDSKDDKDSDDSDATSTDTSSASSASSTESGNAAPGVAPQSGVSTLGLAIGALLFSTFAVGAIQI</sequence>
<gene>
    <name evidence="2" type="ORF">FALBO_1909</name>
</gene>
<dbReference type="OrthoDB" id="3520229at2759"/>
<comment type="caution">
    <text evidence="2">The sequence shown here is derived from an EMBL/GenBank/DDBJ whole genome shotgun (WGS) entry which is preliminary data.</text>
</comment>
<proteinExistence type="predicted"/>
<evidence type="ECO:0000256" key="1">
    <source>
        <dbReference type="SAM" id="MobiDB-lite"/>
    </source>
</evidence>
<feature type="compositionally biased region" description="Low complexity" evidence="1">
    <location>
        <begin position="144"/>
        <end position="157"/>
    </location>
</feature>
<dbReference type="EMBL" id="JAADYS010000243">
    <property type="protein sequence ID" value="KAF4471166.1"/>
    <property type="molecule type" value="Genomic_DNA"/>
</dbReference>
<dbReference type="AlphaFoldDB" id="A0A8H4PI62"/>
<feature type="region of interest" description="Disordered" evidence="1">
    <location>
        <begin position="112"/>
        <end position="171"/>
    </location>
</feature>
<dbReference type="Proteomes" id="UP000554235">
    <property type="component" value="Unassembled WGS sequence"/>
</dbReference>
<protein>
    <submittedName>
        <fullName evidence="2">Uncharacterized protein</fullName>
    </submittedName>
</protein>
<evidence type="ECO:0000313" key="2">
    <source>
        <dbReference type="EMBL" id="KAF4471166.1"/>
    </source>
</evidence>
<accession>A0A8H4PI62</accession>
<keyword evidence="3" id="KW-1185">Reference proteome</keyword>
<name>A0A8H4PI62_9HYPO</name>
<organism evidence="2 3">
    <name type="scientific">Fusarium albosuccineum</name>
    <dbReference type="NCBI Taxonomy" id="1237068"/>
    <lineage>
        <taxon>Eukaryota</taxon>
        <taxon>Fungi</taxon>
        <taxon>Dikarya</taxon>
        <taxon>Ascomycota</taxon>
        <taxon>Pezizomycotina</taxon>
        <taxon>Sordariomycetes</taxon>
        <taxon>Hypocreomycetidae</taxon>
        <taxon>Hypocreales</taxon>
        <taxon>Nectriaceae</taxon>
        <taxon>Fusarium</taxon>
        <taxon>Fusarium decemcellulare species complex</taxon>
    </lineage>
</organism>
<evidence type="ECO:0000313" key="3">
    <source>
        <dbReference type="Proteomes" id="UP000554235"/>
    </source>
</evidence>